<dbReference type="EnsemblMetazoa" id="GPPI050373-RA">
    <property type="protein sequence ID" value="GPPI050373-PA"/>
    <property type="gene ID" value="GPPI050373"/>
</dbReference>
<keyword evidence="2" id="KW-1185">Reference proteome</keyword>
<dbReference type="EMBL" id="JXJN01026555">
    <property type="status" value="NOT_ANNOTATED_CDS"/>
    <property type="molecule type" value="Genomic_DNA"/>
</dbReference>
<reference evidence="2" key="1">
    <citation type="submission" date="2015-01" db="EMBL/GenBank/DDBJ databases">
        <authorList>
            <person name="Aksoy S."/>
            <person name="Warren W."/>
            <person name="Wilson R.K."/>
        </authorList>
    </citation>
    <scope>NUCLEOTIDE SEQUENCE [LARGE SCALE GENOMIC DNA]</scope>
    <source>
        <strain evidence="2">IAEA</strain>
    </source>
</reference>
<reference evidence="1" key="2">
    <citation type="submission" date="2020-05" db="UniProtKB">
        <authorList>
            <consortium name="EnsemblMetazoa"/>
        </authorList>
    </citation>
    <scope>IDENTIFICATION</scope>
    <source>
        <strain evidence="1">IAEA</strain>
    </source>
</reference>
<dbReference type="EMBL" id="JXJN01026556">
    <property type="status" value="NOT_ANNOTATED_CDS"/>
    <property type="molecule type" value="Genomic_DNA"/>
</dbReference>
<dbReference type="AlphaFoldDB" id="A0A1B0C6D2"/>
<name>A0A1B0C6D2_9MUSC</name>
<dbReference type="VEuPathDB" id="VectorBase:GPPI050373"/>
<sequence>MSRFVGLGHLDVRREGFLQLNPVTYNKTISDPAKTYYSLIPLNLHDNATEAYPSVNPNPNAWEFLQNIGYYQYGAYFNISEFWDRVITCAMSRHYQEGEQRTFYFPTNDAFRGNIKGYHVHATTILQNIVEALVFRLSKFQLPDNQSYRTMALGKGYPFLVARDYNRTSYCWYDLRRGPASCTPHSKIQIFHTAIHSCTEPIFLLTLRI</sequence>
<protein>
    <submittedName>
        <fullName evidence="1">Uncharacterized protein</fullName>
    </submittedName>
</protein>
<proteinExistence type="predicted"/>
<evidence type="ECO:0000313" key="2">
    <source>
        <dbReference type="Proteomes" id="UP000092460"/>
    </source>
</evidence>
<evidence type="ECO:0000313" key="1">
    <source>
        <dbReference type="EnsemblMetazoa" id="GPPI050373-PA"/>
    </source>
</evidence>
<organism evidence="1 2">
    <name type="scientific">Glossina palpalis gambiensis</name>
    <dbReference type="NCBI Taxonomy" id="67801"/>
    <lineage>
        <taxon>Eukaryota</taxon>
        <taxon>Metazoa</taxon>
        <taxon>Ecdysozoa</taxon>
        <taxon>Arthropoda</taxon>
        <taxon>Hexapoda</taxon>
        <taxon>Insecta</taxon>
        <taxon>Pterygota</taxon>
        <taxon>Neoptera</taxon>
        <taxon>Endopterygota</taxon>
        <taxon>Diptera</taxon>
        <taxon>Brachycera</taxon>
        <taxon>Muscomorpha</taxon>
        <taxon>Hippoboscoidea</taxon>
        <taxon>Glossinidae</taxon>
        <taxon>Glossina</taxon>
    </lineage>
</organism>
<dbReference type="Proteomes" id="UP000092460">
    <property type="component" value="Unassembled WGS sequence"/>
</dbReference>
<accession>A0A1B0C6D2</accession>